<feature type="region of interest" description="Disordered" evidence="4">
    <location>
        <begin position="1"/>
        <end position="24"/>
    </location>
</feature>
<organism evidence="5 6">
    <name type="scientific">Paramecium pentaurelia</name>
    <dbReference type="NCBI Taxonomy" id="43138"/>
    <lineage>
        <taxon>Eukaryota</taxon>
        <taxon>Sar</taxon>
        <taxon>Alveolata</taxon>
        <taxon>Ciliophora</taxon>
        <taxon>Intramacronucleata</taxon>
        <taxon>Oligohymenophorea</taxon>
        <taxon>Peniculida</taxon>
        <taxon>Parameciidae</taxon>
        <taxon>Paramecium</taxon>
    </lineage>
</organism>
<protein>
    <recommendedName>
        <fullName evidence="7">Tubulin-tyrosine ligase family protein</fullName>
    </recommendedName>
</protein>
<evidence type="ECO:0000256" key="2">
    <source>
        <dbReference type="ARBA" id="ARBA00022741"/>
    </source>
</evidence>
<keyword evidence="3" id="KW-0067">ATP-binding</keyword>
<dbReference type="GO" id="GO:0005524">
    <property type="term" value="F:ATP binding"/>
    <property type="evidence" value="ECO:0007669"/>
    <property type="project" value="UniProtKB-KW"/>
</dbReference>
<accession>A0A8S1W762</accession>
<sequence length="518" mass="61354">MQQQQQQTHDISPWNENNDDDIKTVTEQQVDEFKTSYENFQQQQNQYKKQKSIKVNTTNCRGETRLIRKLIVKNNWKEVFNDGDVCWLGLPFKYQNFEEYFTQYVNRFPGMDLLAHKTQSSFYLNKFAQYFPDEYEFFPKTYIIPDEIDKFQQEYKSTRTYIAKPDAGSQGDGIYLIKKLKDIKTNESMVIQQYISKPLLIDKKKFDLRLYVLITSLDPYLCYINKEGLARFCTVDYEKPNDKNLRNPFMHLTNYSLNKKSTNFQFYNGKNILDINEGTKRTYSSIQKNLEILGYNNQDVENQIDSLIVAYLKSLLPFLAFNQKLVFQKRVAEVKCFQVLGFDILLDEKGKPWLLEVNSNPSLQIEHEVYATNGKSVFEESQIDSYVKELVMGDAIKLAMIPKEDQEELPGFQSYRKLDVDETETIFSKMMQLYGFLSGYKFQEYLTSSKFQKLCNFPQMTSQTFLKHDYDLLFRKIILKSCNNNQMDFFQFINALEQLANRLNQDLEEMLDRLIQNF</sequence>
<feature type="compositionally biased region" description="Polar residues" evidence="4">
    <location>
        <begin position="1"/>
        <end position="16"/>
    </location>
</feature>
<dbReference type="AlphaFoldDB" id="A0A8S1W762"/>
<dbReference type="Pfam" id="PF03133">
    <property type="entry name" value="TTL"/>
    <property type="match status" value="1"/>
</dbReference>
<evidence type="ECO:0000256" key="4">
    <source>
        <dbReference type="SAM" id="MobiDB-lite"/>
    </source>
</evidence>
<dbReference type="PROSITE" id="PS51221">
    <property type="entry name" value="TTL"/>
    <property type="match status" value="1"/>
</dbReference>
<reference evidence="5" key="1">
    <citation type="submission" date="2021-01" db="EMBL/GenBank/DDBJ databases">
        <authorList>
            <consortium name="Genoscope - CEA"/>
            <person name="William W."/>
        </authorList>
    </citation>
    <scope>NUCLEOTIDE SEQUENCE</scope>
</reference>
<dbReference type="PANTHER" id="PTHR12241">
    <property type="entry name" value="TUBULIN POLYGLUTAMYLASE"/>
    <property type="match status" value="1"/>
</dbReference>
<evidence type="ECO:0008006" key="7">
    <source>
        <dbReference type="Google" id="ProtNLM"/>
    </source>
</evidence>
<dbReference type="PANTHER" id="PTHR12241:SF154">
    <property type="entry name" value="TUBULIN POLYGLUTAMYLASE TTLL11"/>
    <property type="match status" value="1"/>
</dbReference>
<dbReference type="InterPro" id="IPR004344">
    <property type="entry name" value="TTL/TTLL_fam"/>
</dbReference>
<dbReference type="Proteomes" id="UP000689195">
    <property type="component" value="Unassembled WGS sequence"/>
</dbReference>
<gene>
    <name evidence="5" type="ORF">PPENT_87.1.T0840178</name>
</gene>
<dbReference type="OrthoDB" id="202825at2759"/>
<comment type="caution">
    <text evidence="5">The sequence shown here is derived from an EMBL/GenBank/DDBJ whole genome shotgun (WGS) entry which is preliminary data.</text>
</comment>
<proteinExistence type="predicted"/>
<evidence type="ECO:0000313" key="6">
    <source>
        <dbReference type="Proteomes" id="UP000689195"/>
    </source>
</evidence>
<dbReference type="EMBL" id="CAJJDO010000084">
    <property type="protein sequence ID" value="CAD8185130.1"/>
    <property type="molecule type" value="Genomic_DNA"/>
</dbReference>
<keyword evidence="6" id="KW-1185">Reference proteome</keyword>
<dbReference type="GO" id="GO:0036064">
    <property type="term" value="C:ciliary basal body"/>
    <property type="evidence" value="ECO:0007669"/>
    <property type="project" value="TreeGrafter"/>
</dbReference>
<evidence type="ECO:0000256" key="3">
    <source>
        <dbReference type="ARBA" id="ARBA00022840"/>
    </source>
</evidence>
<evidence type="ECO:0000313" key="5">
    <source>
        <dbReference type="EMBL" id="CAD8185130.1"/>
    </source>
</evidence>
<dbReference type="GO" id="GO:0015631">
    <property type="term" value="F:tubulin binding"/>
    <property type="evidence" value="ECO:0007669"/>
    <property type="project" value="TreeGrafter"/>
</dbReference>
<dbReference type="GO" id="GO:0000226">
    <property type="term" value="P:microtubule cytoskeleton organization"/>
    <property type="evidence" value="ECO:0007669"/>
    <property type="project" value="TreeGrafter"/>
</dbReference>
<dbReference type="GO" id="GO:0070740">
    <property type="term" value="F:tubulin-glutamic acid ligase activity"/>
    <property type="evidence" value="ECO:0007669"/>
    <property type="project" value="TreeGrafter"/>
</dbReference>
<keyword evidence="1" id="KW-0436">Ligase</keyword>
<evidence type="ECO:0000256" key="1">
    <source>
        <dbReference type="ARBA" id="ARBA00022598"/>
    </source>
</evidence>
<name>A0A8S1W762_9CILI</name>
<keyword evidence="2" id="KW-0547">Nucleotide-binding</keyword>